<feature type="transmembrane region" description="Helical" evidence="1">
    <location>
        <begin position="100"/>
        <end position="123"/>
    </location>
</feature>
<dbReference type="OrthoDB" id="5141003at2"/>
<dbReference type="InterPro" id="IPR003675">
    <property type="entry name" value="Rce1/LyrA-like_dom"/>
</dbReference>
<feature type="transmembrane region" description="Helical" evidence="1">
    <location>
        <begin position="55"/>
        <end position="78"/>
    </location>
</feature>
<feature type="transmembrane region" description="Helical" evidence="1">
    <location>
        <begin position="156"/>
        <end position="174"/>
    </location>
</feature>
<proteinExistence type="predicted"/>
<dbReference type="GO" id="GO:0004175">
    <property type="term" value="F:endopeptidase activity"/>
    <property type="evidence" value="ECO:0007669"/>
    <property type="project" value="UniProtKB-ARBA"/>
</dbReference>
<feature type="transmembrane region" description="Helical" evidence="1">
    <location>
        <begin position="22"/>
        <end position="43"/>
    </location>
</feature>
<dbReference type="GO" id="GO:0006508">
    <property type="term" value="P:proteolysis"/>
    <property type="evidence" value="ECO:0007669"/>
    <property type="project" value="UniProtKB-KW"/>
</dbReference>
<name>U7QI80_9CYAN</name>
<dbReference type="EMBL" id="AUZM01000020">
    <property type="protein sequence ID" value="ERT07598.1"/>
    <property type="molecule type" value="Genomic_DNA"/>
</dbReference>
<keyword evidence="1" id="KW-0812">Transmembrane</keyword>
<keyword evidence="1" id="KW-1133">Transmembrane helix</keyword>
<evidence type="ECO:0000313" key="4">
    <source>
        <dbReference type="Proteomes" id="UP000017127"/>
    </source>
</evidence>
<dbReference type="AlphaFoldDB" id="U7QI80"/>
<keyword evidence="4" id="KW-1185">Reference proteome</keyword>
<keyword evidence="1" id="KW-0472">Membrane</keyword>
<keyword evidence="3" id="KW-0645">Protease</keyword>
<keyword evidence="3" id="KW-0378">Hydrolase</keyword>
<dbReference type="RefSeq" id="WP_023066261.1">
    <property type="nucleotide sequence ID" value="NZ_AUZM01000020.1"/>
</dbReference>
<organism evidence="3 4">
    <name type="scientific">Lyngbya aestuarii BL J</name>
    <dbReference type="NCBI Taxonomy" id="1348334"/>
    <lineage>
        <taxon>Bacteria</taxon>
        <taxon>Bacillati</taxon>
        <taxon>Cyanobacteriota</taxon>
        <taxon>Cyanophyceae</taxon>
        <taxon>Oscillatoriophycideae</taxon>
        <taxon>Oscillatoriales</taxon>
        <taxon>Microcoleaceae</taxon>
        <taxon>Lyngbya</taxon>
    </lineage>
</organism>
<gene>
    <name evidence="3" type="ORF">M595_2448</name>
</gene>
<evidence type="ECO:0000256" key="1">
    <source>
        <dbReference type="SAM" id="Phobius"/>
    </source>
</evidence>
<dbReference type="GO" id="GO:0080120">
    <property type="term" value="P:CAAX-box protein maturation"/>
    <property type="evidence" value="ECO:0007669"/>
    <property type="project" value="UniProtKB-ARBA"/>
</dbReference>
<sequence>MIIIQRLIQAILTPLTGQDWRVVLISLLVYGLVALPLGFFSGFLQFNPCLRSRSVALAVSPGAVFSNIVKLFFFPALVEEIVFRVFLIPHPLEAVSLKTWVFWMLFSLGLFIIYHPLNALIFYPEGNPTFWNPIFLILAGFLGLTCAFVYRLTGSLWGIVIIHGLIVFVWLYVLDGINKLVRVDDFEF</sequence>
<feature type="transmembrane region" description="Helical" evidence="1">
    <location>
        <begin position="130"/>
        <end position="150"/>
    </location>
</feature>
<accession>U7QI80</accession>
<evidence type="ECO:0000259" key="2">
    <source>
        <dbReference type="Pfam" id="PF02517"/>
    </source>
</evidence>
<reference evidence="3 4" key="1">
    <citation type="journal article" date="2013" name="Front. Microbiol.">
        <title>Comparative genomic analyses of the cyanobacterium, Lyngbya aestuarii BL J, a powerful hydrogen producer.</title>
        <authorList>
            <person name="Kothari A."/>
            <person name="Vaughn M."/>
            <person name="Garcia-Pichel F."/>
        </authorList>
    </citation>
    <scope>NUCLEOTIDE SEQUENCE [LARGE SCALE GENOMIC DNA]</scope>
    <source>
        <strain evidence="3 4">BL J</strain>
    </source>
</reference>
<dbReference type="Proteomes" id="UP000017127">
    <property type="component" value="Unassembled WGS sequence"/>
</dbReference>
<dbReference type="Pfam" id="PF02517">
    <property type="entry name" value="Rce1-like"/>
    <property type="match status" value="1"/>
</dbReference>
<comment type="caution">
    <text evidence="3">The sequence shown here is derived from an EMBL/GenBank/DDBJ whole genome shotgun (WGS) entry which is preliminary data.</text>
</comment>
<evidence type="ECO:0000313" key="3">
    <source>
        <dbReference type="EMBL" id="ERT07598.1"/>
    </source>
</evidence>
<protein>
    <submittedName>
        <fullName evidence="3">CAAX protease self-immunity family protein</fullName>
    </submittedName>
</protein>
<feature type="domain" description="CAAX prenyl protease 2/Lysostaphin resistance protein A-like" evidence="2">
    <location>
        <begin position="66"/>
        <end position="168"/>
    </location>
</feature>